<reference evidence="1 2" key="1">
    <citation type="journal article" date="2022" name="Int. J. Syst. Evol. Microbiol.">
        <title>Miniphocaeibacter halophilus sp. nov., an ammonium-tolerant acetate-producing bacterium isolated from a biogas system.</title>
        <authorList>
            <person name="Schnurer A."/>
            <person name="Singh A."/>
            <person name="Bi S."/>
            <person name="Qiao W."/>
            <person name="Westerholm M."/>
        </authorList>
    </citation>
    <scope>NUCLEOTIDE SEQUENCE [LARGE SCALE GENOMIC DNA]</scope>
    <source>
        <strain evidence="1 2">AMB_01</strain>
    </source>
</reference>
<dbReference type="EMBL" id="CP066744">
    <property type="protein sequence ID" value="QQK08551.1"/>
    <property type="molecule type" value="Genomic_DNA"/>
</dbReference>
<evidence type="ECO:0000313" key="2">
    <source>
        <dbReference type="Proteomes" id="UP000595814"/>
    </source>
</evidence>
<protein>
    <submittedName>
        <fullName evidence="1">Zinc-ribbon domain-containing protein</fullName>
    </submittedName>
</protein>
<gene>
    <name evidence="1" type="ORF">JFY71_03155</name>
</gene>
<organism evidence="1 2">
    <name type="scientific">Miniphocaeibacter halophilus</name>
    <dbReference type="NCBI Taxonomy" id="2931922"/>
    <lineage>
        <taxon>Bacteria</taxon>
        <taxon>Bacillati</taxon>
        <taxon>Bacillota</taxon>
        <taxon>Tissierellia</taxon>
        <taxon>Tissierellales</taxon>
        <taxon>Peptoniphilaceae</taxon>
        <taxon>Miniphocaeibacter</taxon>
    </lineage>
</organism>
<accession>A0AC61MZ37</accession>
<evidence type="ECO:0000313" key="1">
    <source>
        <dbReference type="EMBL" id="QQK08551.1"/>
    </source>
</evidence>
<keyword evidence="2" id="KW-1185">Reference proteome</keyword>
<proteinExistence type="predicted"/>
<dbReference type="Proteomes" id="UP000595814">
    <property type="component" value="Chromosome"/>
</dbReference>
<sequence length="369" mass="42270">MYCPNCGKKIPSKSKFCPMCGFNIKEFFDSALNDNEDIDLEESKVKNTENTKIEDIEKNNIDELNNKEKTTSNRLEDLFVSKEDSKEVVEDNNEESKNIDYEEDYGSTRIVSDLFKETNSKDTEDNSVDNNNIENNNTETSTETNTEKRSFKEYINVIKEYTNKIIFQIKKSQEFIYNKTQKSMQQMVLGESKYLNLFIILTTIALIIPTFSIVRVFLAGKTVGKFIGFIIMLLGTILNLCITAAGPLVSLKALSFNYVPNMDKASIKTITIYTTTLISILKLLAYFLGNIVISMQIILYDQFSFRIILTTIIILLIEAFFIQALLWNKFKKDNYLKVFSTIIISVIIAELLSVLISKPIIFILLDIVK</sequence>
<name>A0AC61MZ37_9FIRM</name>